<dbReference type="InterPro" id="IPR007445">
    <property type="entry name" value="PilO"/>
</dbReference>
<organism evidence="3 4">
    <name type="scientific">Candidatus Limenecus avicola</name>
    <dbReference type="NCBI Taxonomy" id="2840847"/>
    <lineage>
        <taxon>Bacteria</taxon>
        <taxon>Bacillati</taxon>
        <taxon>Bacillota</taxon>
        <taxon>Clostridia</taxon>
        <taxon>Eubacteriales</taxon>
        <taxon>Clostridiaceae</taxon>
        <taxon>Clostridiaceae incertae sedis</taxon>
        <taxon>Candidatus Limenecus</taxon>
    </lineage>
</organism>
<keyword evidence="2" id="KW-1133">Transmembrane helix</keyword>
<evidence type="ECO:0000256" key="2">
    <source>
        <dbReference type="SAM" id="Phobius"/>
    </source>
</evidence>
<dbReference type="GO" id="GO:0043107">
    <property type="term" value="P:type IV pilus-dependent motility"/>
    <property type="evidence" value="ECO:0007669"/>
    <property type="project" value="InterPro"/>
</dbReference>
<dbReference type="EMBL" id="DVOD01000046">
    <property type="protein sequence ID" value="HIU92712.1"/>
    <property type="molecule type" value="Genomic_DNA"/>
</dbReference>
<sequence length="216" mass="24346">MNENQKLIYIVLIVLCAAVGIYFIVPKADAAIKAYQEVQTKTIELDKIKKDIEDLKNKKAAYEKEEKVSTKPVYKSEIATLDMMSSFGVMFEDVIQSAKYNGLKLRSIEYNMNPAYDVVQKNIGSEYNVCAVQMQLIGNYMQFRSYFQDIYNYPYLINLDKISIVPYADNKRILIADVTVILYSAKNEQQKAAAAAASQLDQGDEKIEGTGVNVGS</sequence>
<dbReference type="Gene3D" id="3.30.70.60">
    <property type="match status" value="1"/>
</dbReference>
<evidence type="ECO:0000313" key="3">
    <source>
        <dbReference type="EMBL" id="HIU92712.1"/>
    </source>
</evidence>
<keyword evidence="2" id="KW-0812">Transmembrane</keyword>
<accession>A0A9D1SS27</accession>
<reference evidence="3" key="2">
    <citation type="journal article" date="2021" name="PeerJ">
        <title>Extensive microbial diversity within the chicken gut microbiome revealed by metagenomics and culture.</title>
        <authorList>
            <person name="Gilroy R."/>
            <person name="Ravi A."/>
            <person name="Getino M."/>
            <person name="Pursley I."/>
            <person name="Horton D.L."/>
            <person name="Alikhan N.F."/>
            <person name="Baker D."/>
            <person name="Gharbi K."/>
            <person name="Hall N."/>
            <person name="Watson M."/>
            <person name="Adriaenssens E.M."/>
            <person name="Foster-Nyarko E."/>
            <person name="Jarju S."/>
            <person name="Secka A."/>
            <person name="Antonio M."/>
            <person name="Oren A."/>
            <person name="Chaudhuri R.R."/>
            <person name="La Ragione R."/>
            <person name="Hildebrand F."/>
            <person name="Pallen M.J."/>
        </authorList>
    </citation>
    <scope>NUCLEOTIDE SEQUENCE</scope>
    <source>
        <strain evidence="3">CHK154-7741</strain>
    </source>
</reference>
<name>A0A9D1SS27_9CLOT</name>
<evidence type="ECO:0000256" key="1">
    <source>
        <dbReference type="SAM" id="Coils"/>
    </source>
</evidence>
<feature type="coiled-coil region" evidence="1">
    <location>
        <begin position="38"/>
        <end position="65"/>
    </location>
</feature>
<protein>
    <submittedName>
        <fullName evidence="3">Type 4a pilus biogenesis protein PilO</fullName>
    </submittedName>
</protein>
<dbReference type="Pfam" id="PF04350">
    <property type="entry name" value="PilO"/>
    <property type="match status" value="1"/>
</dbReference>
<dbReference type="AlphaFoldDB" id="A0A9D1SS27"/>
<gene>
    <name evidence="3" type="primary">pilO</name>
    <name evidence="3" type="ORF">IAD26_06205</name>
</gene>
<dbReference type="GO" id="GO:0043683">
    <property type="term" value="P:type IV pilus assembly"/>
    <property type="evidence" value="ECO:0007669"/>
    <property type="project" value="InterPro"/>
</dbReference>
<dbReference type="InterPro" id="IPR014717">
    <property type="entry name" value="Transl_elong_EF1B/ribsomal_bS6"/>
</dbReference>
<dbReference type="Proteomes" id="UP000886748">
    <property type="component" value="Unassembled WGS sequence"/>
</dbReference>
<feature type="transmembrane region" description="Helical" evidence="2">
    <location>
        <begin position="7"/>
        <end position="25"/>
    </location>
</feature>
<proteinExistence type="predicted"/>
<evidence type="ECO:0000313" key="4">
    <source>
        <dbReference type="Proteomes" id="UP000886748"/>
    </source>
</evidence>
<comment type="caution">
    <text evidence="3">The sequence shown here is derived from an EMBL/GenBank/DDBJ whole genome shotgun (WGS) entry which is preliminary data.</text>
</comment>
<keyword evidence="2" id="KW-0472">Membrane</keyword>
<keyword evidence="1" id="KW-0175">Coiled coil</keyword>
<reference evidence="3" key="1">
    <citation type="submission" date="2020-10" db="EMBL/GenBank/DDBJ databases">
        <authorList>
            <person name="Gilroy R."/>
        </authorList>
    </citation>
    <scope>NUCLEOTIDE SEQUENCE</scope>
    <source>
        <strain evidence="3">CHK154-7741</strain>
    </source>
</reference>